<dbReference type="Gene3D" id="3.40.1440.10">
    <property type="entry name" value="GIY-YIG endonuclease"/>
    <property type="match status" value="1"/>
</dbReference>
<dbReference type="InterPro" id="IPR058912">
    <property type="entry name" value="HTH_animal"/>
</dbReference>
<dbReference type="PANTHER" id="PTHR21301:SF11">
    <property type="entry name" value="GIY-YIG DOMAIN-CONTAINING PROTEIN"/>
    <property type="match status" value="1"/>
</dbReference>
<dbReference type="EMBL" id="BLKM01000450">
    <property type="protein sequence ID" value="GFG33694.1"/>
    <property type="molecule type" value="Genomic_DNA"/>
</dbReference>
<dbReference type="Pfam" id="PF26215">
    <property type="entry name" value="HTH_animal"/>
    <property type="match status" value="1"/>
</dbReference>
<dbReference type="PANTHER" id="PTHR21301">
    <property type="entry name" value="REVERSE TRANSCRIPTASE"/>
    <property type="match status" value="1"/>
</dbReference>
<comment type="caution">
    <text evidence="3">The sequence shown here is derived from an EMBL/GenBank/DDBJ whole genome shotgun (WGS) entry which is preliminary data.</text>
</comment>
<keyword evidence="4" id="KW-1185">Reference proteome</keyword>
<gene>
    <name evidence="3" type="ORF">Cfor_02438</name>
</gene>
<dbReference type="OrthoDB" id="10063405at2759"/>
<dbReference type="AlphaFoldDB" id="A0A6L2PMZ2"/>
<protein>
    <recommendedName>
        <fullName evidence="2">Helix-turn-helix domain-containing protein</fullName>
    </recommendedName>
</protein>
<keyword evidence="1" id="KW-0472">Membrane</keyword>
<organism evidence="3 4">
    <name type="scientific">Coptotermes formosanus</name>
    <name type="common">Formosan subterranean termite</name>
    <dbReference type="NCBI Taxonomy" id="36987"/>
    <lineage>
        <taxon>Eukaryota</taxon>
        <taxon>Metazoa</taxon>
        <taxon>Ecdysozoa</taxon>
        <taxon>Arthropoda</taxon>
        <taxon>Hexapoda</taxon>
        <taxon>Insecta</taxon>
        <taxon>Pterygota</taxon>
        <taxon>Neoptera</taxon>
        <taxon>Polyneoptera</taxon>
        <taxon>Dictyoptera</taxon>
        <taxon>Blattodea</taxon>
        <taxon>Blattoidea</taxon>
        <taxon>Termitoidae</taxon>
        <taxon>Rhinotermitidae</taxon>
        <taxon>Coptotermes</taxon>
    </lineage>
</organism>
<evidence type="ECO:0000313" key="4">
    <source>
        <dbReference type="Proteomes" id="UP000502823"/>
    </source>
</evidence>
<evidence type="ECO:0000256" key="1">
    <source>
        <dbReference type="SAM" id="Phobius"/>
    </source>
</evidence>
<reference evidence="4" key="1">
    <citation type="submission" date="2020-01" db="EMBL/GenBank/DDBJ databases">
        <title>Draft genome sequence of the Termite Coptotermes fromosanus.</title>
        <authorList>
            <person name="Itakura S."/>
            <person name="Yosikawa Y."/>
            <person name="Umezawa K."/>
        </authorList>
    </citation>
    <scope>NUCLEOTIDE SEQUENCE [LARGE SCALE GENOMIC DNA]</scope>
</reference>
<dbReference type="Proteomes" id="UP000502823">
    <property type="component" value="Unassembled WGS sequence"/>
</dbReference>
<keyword evidence="1" id="KW-1133">Transmembrane helix</keyword>
<evidence type="ECO:0000313" key="3">
    <source>
        <dbReference type="EMBL" id="GFG33694.1"/>
    </source>
</evidence>
<name>A0A6L2PMZ2_COPFO</name>
<accession>A0A6L2PMZ2</accession>
<sequence length="290" mass="33927">MVLRVSIIFYITSIIYGPLSNLLWRLMDIFCYFDVLVMKKEGSLRTTVYRKPTHTGRYLQHMSDYPMSVKQGGIHGLFHRACKLCHNEQDNWTELELVKKELATVLILGTLWIHLSTRNPDIGRRITMTINLCVCEIAIPYIRGISENFKRTGERFNIKTVFKATLANFFRKTKPNIDTLDRSQCIYRIACECGTEYIGKTGRPLNTRIRQHKYNLREGHFDKSKLASHAFEEGHKIDWINTIILQSQPNTIHRKYKEAAYMLRSNDPISQSSLDISRIWFPLTDKELHK</sequence>
<evidence type="ECO:0000259" key="2">
    <source>
        <dbReference type="Pfam" id="PF26215"/>
    </source>
</evidence>
<feature type="transmembrane region" description="Helical" evidence="1">
    <location>
        <begin position="7"/>
        <end position="27"/>
    </location>
</feature>
<dbReference type="InterPro" id="IPR035901">
    <property type="entry name" value="GIY-YIG_endonuc_sf"/>
</dbReference>
<dbReference type="InParanoid" id="A0A6L2PMZ2"/>
<feature type="domain" description="Helix-turn-helix" evidence="2">
    <location>
        <begin position="57"/>
        <end position="101"/>
    </location>
</feature>
<keyword evidence="1" id="KW-0812">Transmembrane</keyword>
<proteinExistence type="predicted"/>
<dbReference type="CDD" id="cd10442">
    <property type="entry name" value="GIY-YIG_PLEs"/>
    <property type="match status" value="1"/>
</dbReference>